<dbReference type="GO" id="GO:0022857">
    <property type="term" value="F:transmembrane transporter activity"/>
    <property type="evidence" value="ECO:0007669"/>
    <property type="project" value="InterPro"/>
</dbReference>
<dbReference type="Pfam" id="PF07690">
    <property type="entry name" value="MFS_1"/>
    <property type="match status" value="1"/>
</dbReference>
<evidence type="ECO:0000259" key="7">
    <source>
        <dbReference type="PROSITE" id="PS50850"/>
    </source>
</evidence>
<feature type="transmembrane region" description="Helical" evidence="6">
    <location>
        <begin position="392"/>
        <end position="418"/>
    </location>
</feature>
<evidence type="ECO:0000256" key="1">
    <source>
        <dbReference type="ARBA" id="ARBA00004141"/>
    </source>
</evidence>
<feature type="transmembrane region" description="Helical" evidence="6">
    <location>
        <begin position="363"/>
        <end position="386"/>
    </location>
</feature>
<comment type="subcellular location">
    <subcellularLocation>
        <location evidence="1">Membrane</location>
        <topology evidence="1">Multi-pass membrane protein</topology>
    </subcellularLocation>
</comment>
<feature type="transmembrane region" description="Helical" evidence="6">
    <location>
        <begin position="272"/>
        <end position="292"/>
    </location>
</feature>
<evidence type="ECO:0000256" key="4">
    <source>
        <dbReference type="ARBA" id="ARBA00022989"/>
    </source>
</evidence>
<feature type="transmembrane region" description="Helical" evidence="6">
    <location>
        <begin position="238"/>
        <end position="260"/>
    </location>
</feature>
<keyword evidence="4 6" id="KW-1133">Transmembrane helix</keyword>
<dbReference type="InterPro" id="IPR044770">
    <property type="entry name" value="MFS_spinster-like"/>
</dbReference>
<evidence type="ECO:0000256" key="6">
    <source>
        <dbReference type="SAM" id="Phobius"/>
    </source>
</evidence>
<dbReference type="InterPro" id="IPR020846">
    <property type="entry name" value="MFS_dom"/>
</dbReference>
<accession>A0A381W1V2</accession>
<feature type="transmembrane region" description="Helical" evidence="6">
    <location>
        <begin position="56"/>
        <end position="76"/>
    </location>
</feature>
<evidence type="ECO:0000313" key="8">
    <source>
        <dbReference type="EMBL" id="SVA46454.1"/>
    </source>
</evidence>
<feature type="transmembrane region" description="Helical" evidence="6">
    <location>
        <begin position="176"/>
        <end position="193"/>
    </location>
</feature>
<feature type="domain" description="Major facilitator superfamily (MFS) profile" evidence="7">
    <location>
        <begin position="20"/>
        <end position="429"/>
    </location>
</feature>
<keyword evidence="2" id="KW-0813">Transport</keyword>
<feature type="transmembrane region" description="Helical" evidence="6">
    <location>
        <begin position="330"/>
        <end position="356"/>
    </location>
</feature>
<feature type="transmembrane region" description="Helical" evidence="6">
    <location>
        <begin position="88"/>
        <end position="112"/>
    </location>
</feature>
<proteinExistence type="predicted"/>
<dbReference type="SUPFAM" id="SSF103473">
    <property type="entry name" value="MFS general substrate transporter"/>
    <property type="match status" value="1"/>
</dbReference>
<organism evidence="8">
    <name type="scientific">marine metagenome</name>
    <dbReference type="NCBI Taxonomy" id="408172"/>
    <lineage>
        <taxon>unclassified sequences</taxon>
        <taxon>metagenomes</taxon>
        <taxon>ecological metagenomes</taxon>
    </lineage>
</organism>
<name>A0A381W1V2_9ZZZZ</name>
<reference evidence="8" key="1">
    <citation type="submission" date="2018-05" db="EMBL/GenBank/DDBJ databases">
        <authorList>
            <person name="Lanie J.A."/>
            <person name="Ng W.-L."/>
            <person name="Kazmierczak K.M."/>
            <person name="Andrzejewski T.M."/>
            <person name="Davidsen T.M."/>
            <person name="Wayne K.J."/>
            <person name="Tettelin H."/>
            <person name="Glass J.I."/>
            <person name="Rusch D."/>
            <person name="Podicherti R."/>
            <person name="Tsui H.-C.T."/>
            <person name="Winkler M.E."/>
        </authorList>
    </citation>
    <scope>NUCLEOTIDE SEQUENCE</scope>
</reference>
<feature type="transmembrane region" description="Helical" evidence="6">
    <location>
        <begin position="304"/>
        <end position="324"/>
    </location>
</feature>
<dbReference type="PROSITE" id="PS50850">
    <property type="entry name" value="MFS"/>
    <property type="match status" value="1"/>
</dbReference>
<dbReference type="Gene3D" id="1.20.1250.20">
    <property type="entry name" value="MFS general substrate transporter like domains"/>
    <property type="match status" value="1"/>
</dbReference>
<gene>
    <name evidence="8" type="ORF">METZ01_LOCUS99308</name>
</gene>
<feature type="non-terminal residue" evidence="8">
    <location>
        <position position="1"/>
    </location>
</feature>
<feature type="non-terminal residue" evidence="8">
    <location>
        <position position="429"/>
    </location>
</feature>
<keyword evidence="3 6" id="KW-0812">Transmembrane</keyword>
<dbReference type="InterPro" id="IPR011701">
    <property type="entry name" value="MFS"/>
</dbReference>
<evidence type="ECO:0000256" key="2">
    <source>
        <dbReference type="ARBA" id="ARBA00022448"/>
    </source>
</evidence>
<dbReference type="EMBL" id="UINC01010444">
    <property type="protein sequence ID" value="SVA46454.1"/>
    <property type="molecule type" value="Genomic_DNA"/>
</dbReference>
<keyword evidence="5 6" id="KW-0472">Membrane</keyword>
<dbReference type="GO" id="GO:0016020">
    <property type="term" value="C:membrane"/>
    <property type="evidence" value="ECO:0007669"/>
    <property type="project" value="UniProtKB-SubCell"/>
</dbReference>
<dbReference type="PANTHER" id="PTHR23505:SF79">
    <property type="entry name" value="PROTEIN SPINSTER"/>
    <property type="match status" value="1"/>
</dbReference>
<sequence>VLRHPILSLRVVAGDGPLYPLLILFGLNAVDELDQAAFNILLPNIRDHFGFDYQSLFSFLGVVSAAALALSVPIAYMADRHPRVRLAMVGALAWSVCSFSTGLATGIVFLGFARSGSAIGKAVNDPTHNSLLADWFPPADRPRVFSFHQAANPVGATLGALSVGLLATSFGWRAPFFVFAFPTLVLVVLAVRLREPVRGAHERRAAGAEAEAVDIEEGPPSYAEAWRMAWKIASLRRMFAAMPFVAVGIGGFASLNVLFLEEVFGLGIRGRAIFGAALAPSSIIGLVIGARIATRLLARGPGLVLRFLALTSVLQGGLYVFYALSPNLGIAFGVAATTTICGAILWPGILAVLSLIAPPRARAMVFSIGSLWILPGLLVLPFVGWIADNWGIRYGMVVMLPVAVIGGLIMSSAGSLVAGDIEDVWRTSA</sequence>
<dbReference type="PANTHER" id="PTHR23505">
    <property type="entry name" value="SPINSTER"/>
    <property type="match status" value="1"/>
</dbReference>
<evidence type="ECO:0000256" key="3">
    <source>
        <dbReference type="ARBA" id="ARBA00022692"/>
    </source>
</evidence>
<evidence type="ECO:0000256" key="5">
    <source>
        <dbReference type="ARBA" id="ARBA00023136"/>
    </source>
</evidence>
<dbReference type="InterPro" id="IPR036259">
    <property type="entry name" value="MFS_trans_sf"/>
</dbReference>
<dbReference type="AlphaFoldDB" id="A0A381W1V2"/>
<protein>
    <recommendedName>
        <fullName evidence="7">Major facilitator superfamily (MFS) profile domain-containing protein</fullName>
    </recommendedName>
</protein>